<dbReference type="PANTHER" id="PTHR31297">
    <property type="entry name" value="GLUCAN ENDO-1,6-BETA-GLUCOSIDASE B"/>
    <property type="match status" value="1"/>
</dbReference>
<dbReference type="Proteomes" id="UP000250266">
    <property type="component" value="Unassembled WGS sequence"/>
</dbReference>
<evidence type="ECO:0000313" key="13">
    <source>
        <dbReference type="Proteomes" id="UP000250266"/>
    </source>
</evidence>
<evidence type="ECO:0000256" key="7">
    <source>
        <dbReference type="ARBA" id="ARBA00023316"/>
    </source>
</evidence>
<dbReference type="GO" id="GO:0004338">
    <property type="term" value="F:glucan exo-1,3-beta-glucosidase activity"/>
    <property type="evidence" value="ECO:0007669"/>
    <property type="project" value="UniProtKB-EC"/>
</dbReference>
<dbReference type="InterPro" id="IPR050386">
    <property type="entry name" value="Glycosyl_hydrolase_5"/>
</dbReference>
<evidence type="ECO:0000313" key="12">
    <source>
        <dbReference type="EMBL" id="OCK80173.1"/>
    </source>
</evidence>
<gene>
    <name evidence="12" type="ORF">K432DRAFT_298206</name>
</gene>
<proteinExistence type="inferred from homology"/>
<dbReference type="GO" id="GO:0005576">
    <property type="term" value="C:extracellular region"/>
    <property type="evidence" value="ECO:0007669"/>
    <property type="project" value="UniProtKB-SubCell"/>
</dbReference>
<keyword evidence="7" id="KW-0961">Cell wall biogenesis/degradation</keyword>
<keyword evidence="3" id="KW-0964">Secreted</keyword>
<comment type="subcellular location">
    <subcellularLocation>
        <location evidence="1">Secreted</location>
    </subcellularLocation>
</comment>
<dbReference type="EMBL" id="KV744971">
    <property type="protein sequence ID" value="OCK80173.1"/>
    <property type="molecule type" value="Genomic_DNA"/>
</dbReference>
<feature type="domain" description="Glycoside hydrolase family 5" evidence="11">
    <location>
        <begin position="19"/>
        <end position="268"/>
    </location>
</feature>
<evidence type="ECO:0000256" key="2">
    <source>
        <dbReference type="ARBA" id="ARBA00005641"/>
    </source>
</evidence>
<evidence type="ECO:0000256" key="5">
    <source>
        <dbReference type="ARBA" id="ARBA00022801"/>
    </source>
</evidence>
<comment type="similarity">
    <text evidence="2 10">Belongs to the glycosyl hydrolase 5 (cellulase A) family.</text>
</comment>
<dbReference type="GO" id="GO:0009986">
    <property type="term" value="C:cell surface"/>
    <property type="evidence" value="ECO:0007669"/>
    <property type="project" value="TreeGrafter"/>
</dbReference>
<accession>A0A8E2EAU3</accession>
<evidence type="ECO:0000256" key="8">
    <source>
        <dbReference type="ARBA" id="ARBA00036824"/>
    </source>
</evidence>
<dbReference type="PROSITE" id="PS00659">
    <property type="entry name" value="GLYCOSYL_HYDROL_F5"/>
    <property type="match status" value="1"/>
</dbReference>
<comment type="catalytic activity">
    <reaction evidence="8">
        <text>Successive hydrolysis of beta-D-glucose units from the non-reducing ends of (1-&gt;3)-beta-D-glucans, releasing alpha-glucose.</text>
        <dbReference type="EC" id="3.2.1.58"/>
    </reaction>
</comment>
<evidence type="ECO:0000256" key="4">
    <source>
        <dbReference type="ARBA" id="ARBA00022729"/>
    </source>
</evidence>
<evidence type="ECO:0000256" key="1">
    <source>
        <dbReference type="ARBA" id="ARBA00004613"/>
    </source>
</evidence>
<keyword evidence="5 10" id="KW-0378">Hydrolase</keyword>
<evidence type="ECO:0000256" key="9">
    <source>
        <dbReference type="ARBA" id="ARBA00038929"/>
    </source>
</evidence>
<evidence type="ECO:0000259" key="11">
    <source>
        <dbReference type="Pfam" id="PF00150"/>
    </source>
</evidence>
<dbReference type="Pfam" id="PF00150">
    <property type="entry name" value="Cellulase"/>
    <property type="match status" value="1"/>
</dbReference>
<keyword evidence="13" id="KW-1185">Reference proteome</keyword>
<reference evidence="12 13" key="1">
    <citation type="journal article" date="2016" name="Nat. Commun.">
        <title>Ectomycorrhizal ecology is imprinted in the genome of the dominant symbiotic fungus Cenococcum geophilum.</title>
        <authorList>
            <consortium name="DOE Joint Genome Institute"/>
            <person name="Peter M."/>
            <person name="Kohler A."/>
            <person name="Ohm R.A."/>
            <person name="Kuo A."/>
            <person name="Krutzmann J."/>
            <person name="Morin E."/>
            <person name="Arend M."/>
            <person name="Barry K.W."/>
            <person name="Binder M."/>
            <person name="Choi C."/>
            <person name="Clum A."/>
            <person name="Copeland A."/>
            <person name="Grisel N."/>
            <person name="Haridas S."/>
            <person name="Kipfer T."/>
            <person name="LaButti K."/>
            <person name="Lindquist E."/>
            <person name="Lipzen A."/>
            <person name="Maire R."/>
            <person name="Meier B."/>
            <person name="Mihaltcheva S."/>
            <person name="Molinier V."/>
            <person name="Murat C."/>
            <person name="Poggeler S."/>
            <person name="Quandt C.A."/>
            <person name="Sperisen C."/>
            <person name="Tritt A."/>
            <person name="Tisserant E."/>
            <person name="Crous P.W."/>
            <person name="Henrissat B."/>
            <person name="Nehls U."/>
            <person name="Egli S."/>
            <person name="Spatafora J.W."/>
            <person name="Grigoriev I.V."/>
            <person name="Martin F.M."/>
        </authorList>
    </citation>
    <scope>NUCLEOTIDE SEQUENCE [LARGE SCALE GENOMIC DNA]</scope>
    <source>
        <strain evidence="12 13">CBS 459.81</strain>
    </source>
</reference>
<dbReference type="InterPro" id="IPR018087">
    <property type="entry name" value="Glyco_hydro_5_CS"/>
</dbReference>
<dbReference type="AlphaFoldDB" id="A0A8E2EAU3"/>
<dbReference type="GO" id="GO:0071555">
    <property type="term" value="P:cell wall organization"/>
    <property type="evidence" value="ECO:0007669"/>
    <property type="project" value="UniProtKB-KW"/>
</dbReference>
<keyword evidence="6 10" id="KW-0326">Glycosidase</keyword>
<dbReference type="SUPFAM" id="SSF51445">
    <property type="entry name" value="(Trans)glycosidases"/>
    <property type="match status" value="1"/>
</dbReference>
<dbReference type="InterPro" id="IPR001547">
    <property type="entry name" value="Glyco_hydro_5"/>
</dbReference>
<name>A0A8E2EAU3_9PEZI</name>
<evidence type="ECO:0000256" key="10">
    <source>
        <dbReference type="RuleBase" id="RU361153"/>
    </source>
</evidence>
<dbReference type="PANTHER" id="PTHR31297:SF1">
    <property type="entry name" value="GLUCAN 1,3-BETA-GLUCOSIDASE I_II-RELATED"/>
    <property type="match status" value="1"/>
</dbReference>
<organism evidence="12 13">
    <name type="scientific">Lepidopterella palustris CBS 459.81</name>
    <dbReference type="NCBI Taxonomy" id="1314670"/>
    <lineage>
        <taxon>Eukaryota</taxon>
        <taxon>Fungi</taxon>
        <taxon>Dikarya</taxon>
        <taxon>Ascomycota</taxon>
        <taxon>Pezizomycotina</taxon>
        <taxon>Dothideomycetes</taxon>
        <taxon>Pleosporomycetidae</taxon>
        <taxon>Mytilinidiales</taxon>
        <taxon>Argynnaceae</taxon>
        <taxon>Lepidopterella</taxon>
    </lineage>
</organism>
<dbReference type="OrthoDB" id="62120at2759"/>
<dbReference type="EC" id="3.2.1.58" evidence="9"/>
<evidence type="ECO:0000256" key="3">
    <source>
        <dbReference type="ARBA" id="ARBA00022525"/>
    </source>
</evidence>
<dbReference type="Gene3D" id="3.20.20.80">
    <property type="entry name" value="Glycosidases"/>
    <property type="match status" value="1"/>
</dbReference>
<dbReference type="GO" id="GO:0009251">
    <property type="term" value="P:glucan catabolic process"/>
    <property type="evidence" value="ECO:0007669"/>
    <property type="project" value="TreeGrafter"/>
</dbReference>
<keyword evidence="4" id="KW-0732">Signal</keyword>
<dbReference type="InterPro" id="IPR017853">
    <property type="entry name" value="GH"/>
</dbReference>
<protein>
    <recommendedName>
        <fullName evidence="9">glucan 1,3-beta-glucosidase</fullName>
        <ecNumber evidence="9">3.2.1.58</ecNumber>
    </recommendedName>
</protein>
<sequence length="363" mass="40468">MTPDVFNGTDAVDQWTFDQNPSALQRLRNHWESFFTEDDVIKLASYGINALRIPIGFWAYDSADTPYRPGADIFLHQAILWARGQGMKVWIDLHGAPGSQNGFENSGHAGGVEWQQPENLQRTISVLQAIATKYGKLKYADVVVGIELVNEPISWGANNFNTTKEWAEKAYHDVQAVLENKRIKIVMEDAFMGPTSWLDVNQRINGNRPLNAADFAIDAHLYQVFTPDDQPLTQAEHIAKACKWSADLVLAKKANLPVYVGEWSGATNICVNSNGIIRGGTSCSTSGCQCEASLPVDQWNDGLVQQVRRYVEAQLDIWEANSSGYFYWSYKGPSAWGFDAGIRKGFIPNPVTSRRYRGQCGPI</sequence>
<evidence type="ECO:0000256" key="6">
    <source>
        <dbReference type="ARBA" id="ARBA00023295"/>
    </source>
</evidence>